<dbReference type="Pfam" id="PF02297">
    <property type="entry name" value="COX6B"/>
    <property type="match status" value="1"/>
</dbReference>
<keyword evidence="2" id="KW-0496">Mitochondrion</keyword>
<dbReference type="InterPro" id="IPR036549">
    <property type="entry name" value="CX6/COA6-like_sf"/>
</dbReference>
<evidence type="ECO:0008006" key="6">
    <source>
        <dbReference type="Google" id="ProtNLM"/>
    </source>
</evidence>
<keyword evidence="5" id="KW-1185">Reference proteome</keyword>
<dbReference type="GO" id="GO:0005739">
    <property type="term" value="C:mitochondrion"/>
    <property type="evidence" value="ECO:0007669"/>
    <property type="project" value="UniProtKB-SubCell"/>
</dbReference>
<dbReference type="InterPro" id="IPR042289">
    <property type="entry name" value="COA6"/>
</dbReference>
<dbReference type="EMBL" id="LSRL02000741">
    <property type="protein sequence ID" value="TDG39942.1"/>
    <property type="molecule type" value="Genomic_DNA"/>
</dbReference>
<reference evidence="4 5" key="1">
    <citation type="journal article" date="2019" name="J. Hered.">
        <title>An Improved Genome Assembly for Drosophila navojoa, the Basal Species in the mojavensis Cluster.</title>
        <authorList>
            <person name="Vanderlinde T."/>
            <person name="Dupim E.G."/>
            <person name="Nazario-Yepiz N.O."/>
            <person name="Carvalho A.B."/>
        </authorList>
    </citation>
    <scope>NUCLEOTIDE SEQUENCE [LARGE SCALE GENOMIC DNA]</scope>
    <source>
        <strain evidence="4">Navoj_Jal97</strain>
        <tissue evidence="4">Whole organism</tissue>
    </source>
</reference>
<dbReference type="OrthoDB" id="16284at2759"/>
<dbReference type="GO" id="GO:0042775">
    <property type="term" value="P:mitochondrial ATP synthesis coupled electron transport"/>
    <property type="evidence" value="ECO:0007669"/>
    <property type="project" value="TreeGrafter"/>
</dbReference>
<dbReference type="KEGG" id="dnv:108657043"/>
<dbReference type="PANTHER" id="PTHR46690">
    <property type="entry name" value="CYTOCHROME C OXIDASE ASSEMBLY FACTOR 6 HOMOLOG"/>
    <property type="match status" value="1"/>
</dbReference>
<evidence type="ECO:0000313" key="4">
    <source>
        <dbReference type="EMBL" id="TDG39942.1"/>
    </source>
</evidence>
<dbReference type="OMA" id="ERAKCWS"/>
<dbReference type="SUPFAM" id="SSF47694">
    <property type="entry name" value="Cytochrome c oxidase subunit h"/>
    <property type="match status" value="1"/>
</dbReference>
<name>A0A484AV84_DRONA</name>
<dbReference type="InterPro" id="IPR048280">
    <property type="entry name" value="COX6B-like"/>
</dbReference>
<evidence type="ECO:0000256" key="1">
    <source>
        <dbReference type="ARBA" id="ARBA00004173"/>
    </source>
</evidence>
<dbReference type="Gene3D" id="1.10.10.140">
    <property type="entry name" value="Cytochrome c oxidase, subunit VIb"/>
    <property type="match status" value="1"/>
</dbReference>
<comment type="subcellular location">
    <subcellularLocation>
        <location evidence="1">Mitochondrion</location>
    </subcellularLocation>
</comment>
<keyword evidence="3" id="KW-1015">Disulfide bond</keyword>
<accession>A0A484AV84</accession>
<protein>
    <recommendedName>
        <fullName evidence="6">Cytochrome c oxidase assembly factor 6 homolog</fullName>
    </recommendedName>
</protein>
<dbReference type="GO" id="GO:0008535">
    <property type="term" value="P:respiratory chain complex IV assembly"/>
    <property type="evidence" value="ECO:0007669"/>
    <property type="project" value="InterPro"/>
</dbReference>
<gene>
    <name evidence="4" type="ORF">AWZ03_013636</name>
</gene>
<dbReference type="STRING" id="7232.A0A484AV84"/>
<dbReference type="PANTHER" id="PTHR46690:SF1">
    <property type="entry name" value="CYTOCHROME C OXIDASE ASSEMBLY FACTOR 6 HOMOLOG"/>
    <property type="match status" value="1"/>
</dbReference>
<sequence length="92" mass="10862">MSFPNKEERAKCWAMRDEYWKCLDENAPKHSSTSGEKVPSACQKMRKAFEQGCPGQWVKHFDRKRTYEQFKEKMASGYDPLVEERAKEIPTK</sequence>
<comment type="caution">
    <text evidence="4">The sequence shown here is derived from an EMBL/GenBank/DDBJ whole genome shotgun (WGS) entry which is preliminary data.</text>
</comment>
<proteinExistence type="predicted"/>
<dbReference type="Proteomes" id="UP000295192">
    <property type="component" value="Unassembled WGS sequence"/>
</dbReference>
<evidence type="ECO:0000256" key="3">
    <source>
        <dbReference type="ARBA" id="ARBA00023157"/>
    </source>
</evidence>
<organism evidence="4 5">
    <name type="scientific">Drosophila navojoa</name>
    <name type="common">Fruit fly</name>
    <dbReference type="NCBI Taxonomy" id="7232"/>
    <lineage>
        <taxon>Eukaryota</taxon>
        <taxon>Metazoa</taxon>
        <taxon>Ecdysozoa</taxon>
        <taxon>Arthropoda</taxon>
        <taxon>Hexapoda</taxon>
        <taxon>Insecta</taxon>
        <taxon>Pterygota</taxon>
        <taxon>Neoptera</taxon>
        <taxon>Endopterygota</taxon>
        <taxon>Diptera</taxon>
        <taxon>Brachycera</taxon>
        <taxon>Muscomorpha</taxon>
        <taxon>Ephydroidea</taxon>
        <taxon>Drosophilidae</taxon>
        <taxon>Drosophila</taxon>
    </lineage>
</organism>
<evidence type="ECO:0000313" key="5">
    <source>
        <dbReference type="Proteomes" id="UP000295192"/>
    </source>
</evidence>
<dbReference type="AlphaFoldDB" id="A0A484AV84"/>
<evidence type="ECO:0000256" key="2">
    <source>
        <dbReference type="ARBA" id="ARBA00023128"/>
    </source>
</evidence>